<dbReference type="STRING" id="289370.SAMN05216602_2262"/>
<keyword evidence="3" id="KW-0732">Signal</keyword>
<feature type="chain" id="PRO_5044372945" evidence="3">
    <location>
        <begin position="21"/>
        <end position="318"/>
    </location>
</feature>
<dbReference type="InterPro" id="IPR000801">
    <property type="entry name" value="Esterase-like"/>
</dbReference>
<keyword evidence="2" id="KW-0378">Hydrolase</keyword>
<protein>
    <submittedName>
        <fullName evidence="4">Uncharacterized protein</fullName>
    </submittedName>
</protein>
<dbReference type="RefSeq" id="WP_074883299.1">
    <property type="nucleotide sequence ID" value="NZ_FORC01000002.1"/>
</dbReference>
<evidence type="ECO:0000256" key="2">
    <source>
        <dbReference type="ARBA" id="ARBA00022801"/>
    </source>
</evidence>
<keyword evidence="5" id="KW-1185">Reference proteome</keyword>
<organism evidence="4 5">
    <name type="scientific">Phytopseudomonas argentinensis</name>
    <dbReference type="NCBI Taxonomy" id="289370"/>
    <lineage>
        <taxon>Bacteria</taxon>
        <taxon>Pseudomonadati</taxon>
        <taxon>Pseudomonadota</taxon>
        <taxon>Gammaproteobacteria</taxon>
        <taxon>Pseudomonadales</taxon>
        <taxon>Pseudomonadaceae</taxon>
        <taxon>Phytopseudomonas</taxon>
    </lineage>
</organism>
<dbReference type="PANTHER" id="PTHR40841:SF2">
    <property type="entry name" value="SIDEROPHORE-DEGRADING ESTERASE (EUROFUNG)"/>
    <property type="match status" value="1"/>
</dbReference>
<dbReference type="AlphaFoldDB" id="A0A1I3K4B5"/>
<name>A0A1I3K4B5_9GAMM</name>
<evidence type="ECO:0000256" key="1">
    <source>
        <dbReference type="ARBA" id="ARBA00005622"/>
    </source>
</evidence>
<gene>
    <name evidence="4" type="ORF">SAMN05216602_2262</name>
</gene>
<dbReference type="Pfam" id="PF00756">
    <property type="entry name" value="Esterase"/>
    <property type="match status" value="1"/>
</dbReference>
<reference evidence="5" key="1">
    <citation type="submission" date="2016-10" db="EMBL/GenBank/DDBJ databases">
        <authorList>
            <person name="Varghese N."/>
            <person name="Submissions S."/>
        </authorList>
    </citation>
    <scope>NUCLEOTIDE SEQUENCE [LARGE SCALE GENOMIC DNA]</scope>
    <source>
        <strain evidence="5">LMG 22563</strain>
    </source>
</reference>
<accession>A0A1I3K4B5</accession>
<evidence type="ECO:0000313" key="5">
    <source>
        <dbReference type="Proteomes" id="UP000183018"/>
    </source>
</evidence>
<dbReference type="PANTHER" id="PTHR40841">
    <property type="entry name" value="SIDEROPHORE TRIACETYLFUSARININE C ESTERASE"/>
    <property type="match status" value="1"/>
</dbReference>
<proteinExistence type="inferred from homology"/>
<dbReference type="InterPro" id="IPR029058">
    <property type="entry name" value="AB_hydrolase_fold"/>
</dbReference>
<comment type="similarity">
    <text evidence="1">Belongs to the esterase D family.</text>
</comment>
<sequence length="318" mass="34571">MNRWLSTLLVLLTLSGAAVAKPDLSQPLGPTLADRGSPHYRFSRQELASVDGQRHYRVWIAIPEQPAPRAGYPVLYLLDGNAALGALQDAQLADLARRGPPVLVFIGYATDLRFDATARAYDYTPPLPGGEPVIDDIARQRRGGGADVFLDLIEQRIKPLVQAQAPIDRQRQSLWGHSYGGLLTLHALFTRPASFQRYIAADPSLWWQGGFILQEAQAFTANPRPFDLTLLTGGAVRERPPAGNDADPQVRARREAVAALPANAAEQLAEQLAVSGHGPVRYRRYPDLSHGPMLPASLGPALRLSAGDDGGIARWVPH</sequence>
<evidence type="ECO:0000313" key="4">
    <source>
        <dbReference type="EMBL" id="SFI67148.1"/>
    </source>
</evidence>
<dbReference type="GO" id="GO:0016788">
    <property type="term" value="F:hydrolase activity, acting on ester bonds"/>
    <property type="evidence" value="ECO:0007669"/>
    <property type="project" value="TreeGrafter"/>
</dbReference>
<dbReference type="SUPFAM" id="SSF53474">
    <property type="entry name" value="alpha/beta-Hydrolases"/>
    <property type="match status" value="1"/>
</dbReference>
<dbReference type="Proteomes" id="UP000183018">
    <property type="component" value="Unassembled WGS sequence"/>
</dbReference>
<dbReference type="OrthoDB" id="9784036at2"/>
<dbReference type="EMBL" id="FORC01000002">
    <property type="protein sequence ID" value="SFI67148.1"/>
    <property type="molecule type" value="Genomic_DNA"/>
</dbReference>
<dbReference type="InterPro" id="IPR052558">
    <property type="entry name" value="Siderophore_Hydrolase_D"/>
</dbReference>
<feature type="signal peptide" evidence="3">
    <location>
        <begin position="1"/>
        <end position="20"/>
    </location>
</feature>
<evidence type="ECO:0000256" key="3">
    <source>
        <dbReference type="SAM" id="SignalP"/>
    </source>
</evidence>
<dbReference type="Gene3D" id="3.40.50.1820">
    <property type="entry name" value="alpha/beta hydrolase"/>
    <property type="match status" value="1"/>
</dbReference>